<dbReference type="InterPro" id="IPR001375">
    <property type="entry name" value="Peptidase_S9_cat"/>
</dbReference>
<dbReference type="GO" id="GO:0008239">
    <property type="term" value="F:dipeptidyl-peptidase activity"/>
    <property type="evidence" value="ECO:0007669"/>
    <property type="project" value="TreeGrafter"/>
</dbReference>
<gene>
    <name evidence="4" type="ORF">ElyMa_000734700</name>
</gene>
<dbReference type="GO" id="GO:0006508">
    <property type="term" value="P:proteolysis"/>
    <property type="evidence" value="ECO:0007669"/>
    <property type="project" value="InterPro"/>
</dbReference>
<dbReference type="Pfam" id="PF00326">
    <property type="entry name" value="Peptidase_S9"/>
    <property type="match status" value="1"/>
</dbReference>
<keyword evidence="5" id="KW-1185">Reference proteome</keyword>
<dbReference type="SUPFAM" id="SSF53474">
    <property type="entry name" value="alpha/beta-Hydrolases"/>
    <property type="match status" value="1"/>
</dbReference>
<evidence type="ECO:0000256" key="1">
    <source>
        <dbReference type="ARBA" id="ARBA00023180"/>
    </source>
</evidence>
<dbReference type="InterPro" id="IPR002469">
    <property type="entry name" value="Peptidase_S9B_N"/>
</dbReference>
<dbReference type="PANTHER" id="PTHR11731:SF193">
    <property type="entry name" value="DIPEPTIDYL PEPTIDASE 9"/>
    <property type="match status" value="1"/>
</dbReference>
<name>A0AAV4GP75_9GAST</name>
<feature type="domain" description="Peptidase S9 prolyl oligopeptidase catalytic" evidence="2">
    <location>
        <begin position="495"/>
        <end position="689"/>
    </location>
</feature>
<accession>A0AAV4GP75</accession>
<dbReference type="PANTHER" id="PTHR11731">
    <property type="entry name" value="PROTEASE FAMILY S9B,C DIPEPTIDYL-PEPTIDASE IV-RELATED"/>
    <property type="match status" value="1"/>
</dbReference>
<evidence type="ECO:0000313" key="4">
    <source>
        <dbReference type="EMBL" id="GFR86950.1"/>
    </source>
</evidence>
<sequence length="690" mass="79985">MEGAFRPNYLEKISPMKNGVYYTTLQHYRNGERIEKQSYKTQEKVATLLDTKDLPKVSSIDSYAFSHDEKKILLGTDLEPIYRYSRRGTYYVFDLMTKKSTVISEKKIQSPTLSPDATKVAFVYDNNIFIKDLNTGDTILITSDGEKNKIINGITDWVYEEEFSFVRAFQWSKDGTHLAFLKFDESKVPKFSMDIFGKRLYPEKHTFKYPKAGENNSKVSLFVYQLDNHKSKEVALGDDPYYIPKIKWSEKNHILSVITLNRHQNNLKLIFYNTESGQTKTILNEQDTTYVEVPTSLTFLEDNSFIWSSEKSGYNHLYHYSAQGKLKRQITKGLWDVTDFYGLNKVNKIIYYQSTEGKNTERAIYSIGINGKNKKKLSPKRGTNKAYFSADFSYWINQFSDSKTPPIFSLYETKTKKKLKDLINNHELKEKLTAYSIHPKEFSTIAINGYDLNMWQIKPSDFDPKKAYPLFLCQYSGPGSQMVSNRWMNSNDFWYQMLADKGYIITCVDGRGTGFKGSAFKKMTYKKLGEFEVEDQIEVAKALSKKSYIDDSRIGIWGWSYGGFMSSNCILKGNHIFSMAIAVSPVTSWRFYDTIYTERYMRTPQENPTGYDDNSPLNFAKNLKGKFLLVHGSADDNVHLQNTMRLAESLIQANKNFEWLIYPDKNHGIYGGNTRLHLFNKMTEFIFKNL</sequence>
<evidence type="ECO:0000313" key="5">
    <source>
        <dbReference type="Proteomes" id="UP000762676"/>
    </source>
</evidence>
<organism evidence="4 5">
    <name type="scientific">Elysia marginata</name>
    <dbReference type="NCBI Taxonomy" id="1093978"/>
    <lineage>
        <taxon>Eukaryota</taxon>
        <taxon>Metazoa</taxon>
        <taxon>Spiralia</taxon>
        <taxon>Lophotrochozoa</taxon>
        <taxon>Mollusca</taxon>
        <taxon>Gastropoda</taxon>
        <taxon>Heterobranchia</taxon>
        <taxon>Euthyneura</taxon>
        <taxon>Panpulmonata</taxon>
        <taxon>Sacoglossa</taxon>
        <taxon>Placobranchoidea</taxon>
        <taxon>Plakobranchidae</taxon>
        <taxon>Elysia</taxon>
    </lineage>
</organism>
<dbReference type="InterPro" id="IPR029058">
    <property type="entry name" value="AB_hydrolase_fold"/>
</dbReference>
<dbReference type="Pfam" id="PF00930">
    <property type="entry name" value="DPPIV_N"/>
    <property type="match status" value="1"/>
</dbReference>
<feature type="domain" description="Dipeptidylpeptidase IV N-terminal" evidence="3">
    <location>
        <begin position="66"/>
        <end position="406"/>
    </location>
</feature>
<dbReference type="EMBL" id="BMAT01001487">
    <property type="protein sequence ID" value="GFR86950.1"/>
    <property type="molecule type" value="Genomic_DNA"/>
</dbReference>
<protein>
    <submittedName>
        <fullName evidence="4">Dipeptidyl-peptidase-4</fullName>
    </submittedName>
</protein>
<keyword evidence="1" id="KW-0325">Glycoprotein</keyword>
<dbReference type="Gene3D" id="2.140.10.30">
    <property type="entry name" value="Dipeptidylpeptidase IV, N-terminal domain"/>
    <property type="match status" value="1"/>
</dbReference>
<dbReference type="InterPro" id="IPR050278">
    <property type="entry name" value="Serine_Prot_S9B/DPPIV"/>
</dbReference>
<dbReference type="AlphaFoldDB" id="A0AAV4GP75"/>
<evidence type="ECO:0000259" key="2">
    <source>
        <dbReference type="Pfam" id="PF00326"/>
    </source>
</evidence>
<dbReference type="Proteomes" id="UP000762676">
    <property type="component" value="Unassembled WGS sequence"/>
</dbReference>
<reference evidence="4 5" key="1">
    <citation type="journal article" date="2021" name="Elife">
        <title>Chloroplast acquisition without the gene transfer in kleptoplastic sea slugs, Plakobranchus ocellatus.</title>
        <authorList>
            <person name="Maeda T."/>
            <person name="Takahashi S."/>
            <person name="Yoshida T."/>
            <person name="Shimamura S."/>
            <person name="Takaki Y."/>
            <person name="Nagai Y."/>
            <person name="Toyoda A."/>
            <person name="Suzuki Y."/>
            <person name="Arimoto A."/>
            <person name="Ishii H."/>
            <person name="Satoh N."/>
            <person name="Nishiyama T."/>
            <person name="Hasebe M."/>
            <person name="Maruyama T."/>
            <person name="Minagawa J."/>
            <person name="Obokata J."/>
            <person name="Shigenobu S."/>
        </authorList>
    </citation>
    <scope>NUCLEOTIDE SEQUENCE [LARGE SCALE GENOMIC DNA]</scope>
</reference>
<dbReference type="Gene3D" id="3.40.50.1820">
    <property type="entry name" value="alpha/beta hydrolase"/>
    <property type="match status" value="1"/>
</dbReference>
<evidence type="ECO:0000259" key="3">
    <source>
        <dbReference type="Pfam" id="PF00930"/>
    </source>
</evidence>
<comment type="caution">
    <text evidence="4">The sequence shown here is derived from an EMBL/GenBank/DDBJ whole genome shotgun (WGS) entry which is preliminary data.</text>
</comment>
<dbReference type="FunFam" id="3.40.50.1820:FF:000003">
    <property type="entry name" value="Dipeptidyl peptidase 4"/>
    <property type="match status" value="1"/>
</dbReference>
<dbReference type="SUPFAM" id="SSF82171">
    <property type="entry name" value="DPP6 N-terminal domain-like"/>
    <property type="match status" value="1"/>
</dbReference>
<proteinExistence type="predicted"/>
<dbReference type="GO" id="GO:0008236">
    <property type="term" value="F:serine-type peptidase activity"/>
    <property type="evidence" value="ECO:0007669"/>
    <property type="project" value="InterPro"/>
</dbReference>